<accession>A0A6C0GQV3</accession>
<dbReference type="InterPro" id="IPR018392">
    <property type="entry name" value="LysM"/>
</dbReference>
<dbReference type="InterPro" id="IPR011465">
    <property type="entry name" value="DUF1571"/>
</dbReference>
<dbReference type="Pfam" id="PF07608">
    <property type="entry name" value="DUF1571"/>
    <property type="match status" value="2"/>
</dbReference>
<name>A0A6C0GQV3_9BACT</name>
<dbReference type="AlphaFoldDB" id="A0A6C0GQV3"/>
<keyword evidence="4" id="KW-1185">Reference proteome</keyword>
<dbReference type="KEGG" id="rhoz:GXP67_29335"/>
<dbReference type="Gene3D" id="3.10.350.10">
    <property type="entry name" value="LysM domain"/>
    <property type="match status" value="1"/>
</dbReference>
<dbReference type="PROSITE" id="PS51782">
    <property type="entry name" value="LYSM"/>
    <property type="match status" value="1"/>
</dbReference>
<reference evidence="3 4" key="1">
    <citation type="submission" date="2020-01" db="EMBL/GenBank/DDBJ databases">
        <authorList>
            <person name="Kim M.K."/>
        </authorList>
    </citation>
    <scope>NUCLEOTIDE SEQUENCE [LARGE SCALE GENOMIC DNA]</scope>
    <source>
        <strain evidence="3 4">172606-1</strain>
    </source>
</reference>
<feature type="domain" description="LysM" evidence="2">
    <location>
        <begin position="176"/>
        <end position="221"/>
    </location>
</feature>
<dbReference type="Proteomes" id="UP000480178">
    <property type="component" value="Chromosome"/>
</dbReference>
<dbReference type="InterPro" id="IPR036779">
    <property type="entry name" value="LysM_dom_sf"/>
</dbReference>
<dbReference type="CDD" id="cd00118">
    <property type="entry name" value="LysM"/>
    <property type="match status" value="1"/>
</dbReference>
<protein>
    <submittedName>
        <fullName evidence="3">DUF1571 domain-containing protein</fullName>
    </submittedName>
</protein>
<organism evidence="3 4">
    <name type="scientific">Rhodocytophaga rosea</name>
    <dbReference type="NCBI Taxonomy" id="2704465"/>
    <lineage>
        <taxon>Bacteria</taxon>
        <taxon>Pseudomonadati</taxon>
        <taxon>Bacteroidota</taxon>
        <taxon>Cytophagia</taxon>
        <taxon>Cytophagales</taxon>
        <taxon>Rhodocytophagaceae</taxon>
        <taxon>Rhodocytophaga</taxon>
    </lineage>
</organism>
<evidence type="ECO:0000313" key="3">
    <source>
        <dbReference type="EMBL" id="QHT70465.1"/>
    </source>
</evidence>
<feature type="chain" id="PRO_5025585819" evidence="1">
    <location>
        <begin position="19"/>
        <end position="280"/>
    </location>
</feature>
<dbReference type="RefSeq" id="WP_162446442.1">
    <property type="nucleotide sequence ID" value="NZ_CP048222.1"/>
</dbReference>
<evidence type="ECO:0000259" key="2">
    <source>
        <dbReference type="PROSITE" id="PS51782"/>
    </source>
</evidence>
<feature type="signal peptide" evidence="1">
    <location>
        <begin position="1"/>
        <end position="18"/>
    </location>
</feature>
<gene>
    <name evidence="3" type="ORF">GXP67_29335</name>
</gene>
<evidence type="ECO:0000313" key="4">
    <source>
        <dbReference type="Proteomes" id="UP000480178"/>
    </source>
</evidence>
<dbReference type="SUPFAM" id="SSF54106">
    <property type="entry name" value="LysM domain"/>
    <property type="match status" value="1"/>
</dbReference>
<proteinExistence type="predicted"/>
<evidence type="ECO:0000256" key="1">
    <source>
        <dbReference type="SAM" id="SignalP"/>
    </source>
</evidence>
<sequence length="280" mass="32205">MKIVCVLVLLWKSTVVFSQVIPAKDIINQMLSATEQVNTLTFKLKKGERVNGKMVTGEQDVKYMHAPRKTYAYLHSPSKGTEVLWVAGANNGKVLVKPTSFPYVSVSLSPYGSIIRKNNHHTVHQVGFDYVAAIIRNLAKKSADQFDTYFQYQGEATFDNRTCYKILIDYIPYQYITYTVQPNEDLTSIADKLFVSDYMIKEINPEVDDYEDVESGQQIKVPNAYARKTILYIDKETHLPLVQKMYDEKGLFSQYEFYNLKLNPSLAPAEFSRDYEAYNF</sequence>
<keyword evidence="1" id="KW-0732">Signal</keyword>
<dbReference type="EMBL" id="CP048222">
    <property type="protein sequence ID" value="QHT70465.1"/>
    <property type="molecule type" value="Genomic_DNA"/>
</dbReference>